<dbReference type="EMBL" id="BGZK01000017">
    <property type="protein sequence ID" value="GBP05357.1"/>
    <property type="molecule type" value="Genomic_DNA"/>
</dbReference>
<proteinExistence type="predicted"/>
<keyword evidence="3" id="KW-1185">Reference proteome</keyword>
<reference evidence="2 3" key="1">
    <citation type="journal article" date="2019" name="Commun. Biol.">
        <title>The bagworm genome reveals a unique fibroin gene that provides high tensile strength.</title>
        <authorList>
            <person name="Kono N."/>
            <person name="Nakamura H."/>
            <person name="Ohtoshi R."/>
            <person name="Tomita M."/>
            <person name="Numata K."/>
            <person name="Arakawa K."/>
        </authorList>
    </citation>
    <scope>NUCLEOTIDE SEQUENCE [LARGE SCALE GENOMIC DNA]</scope>
</reference>
<accession>A0A4C1SVK1</accession>
<comment type="caution">
    <text evidence="2">The sequence shown here is derived from an EMBL/GenBank/DDBJ whole genome shotgun (WGS) entry which is preliminary data.</text>
</comment>
<dbReference type="Proteomes" id="UP000299102">
    <property type="component" value="Unassembled WGS sequence"/>
</dbReference>
<protein>
    <submittedName>
        <fullName evidence="2">Uncharacterized protein</fullName>
    </submittedName>
</protein>
<gene>
    <name evidence="2" type="ORF">EVAR_76782_1</name>
</gene>
<sequence>MDHGLLASREECGTKISAESDRNCIYDKAEQAPHVRVTNTFKEHAWDRRSAVNCARAASASARGSWAARRRQCGARGARGDGPVRPSSQKVVISPLPCSE</sequence>
<evidence type="ECO:0000313" key="3">
    <source>
        <dbReference type="Proteomes" id="UP000299102"/>
    </source>
</evidence>
<dbReference type="AlphaFoldDB" id="A0A4C1SVK1"/>
<feature type="region of interest" description="Disordered" evidence="1">
    <location>
        <begin position="73"/>
        <end position="100"/>
    </location>
</feature>
<organism evidence="2 3">
    <name type="scientific">Eumeta variegata</name>
    <name type="common">Bagworm moth</name>
    <name type="synonym">Eumeta japonica</name>
    <dbReference type="NCBI Taxonomy" id="151549"/>
    <lineage>
        <taxon>Eukaryota</taxon>
        <taxon>Metazoa</taxon>
        <taxon>Ecdysozoa</taxon>
        <taxon>Arthropoda</taxon>
        <taxon>Hexapoda</taxon>
        <taxon>Insecta</taxon>
        <taxon>Pterygota</taxon>
        <taxon>Neoptera</taxon>
        <taxon>Endopterygota</taxon>
        <taxon>Lepidoptera</taxon>
        <taxon>Glossata</taxon>
        <taxon>Ditrysia</taxon>
        <taxon>Tineoidea</taxon>
        <taxon>Psychidae</taxon>
        <taxon>Oiketicinae</taxon>
        <taxon>Eumeta</taxon>
    </lineage>
</organism>
<name>A0A4C1SVK1_EUMVA</name>
<evidence type="ECO:0000256" key="1">
    <source>
        <dbReference type="SAM" id="MobiDB-lite"/>
    </source>
</evidence>
<evidence type="ECO:0000313" key="2">
    <source>
        <dbReference type="EMBL" id="GBP05357.1"/>
    </source>
</evidence>